<proteinExistence type="predicted"/>
<dbReference type="VEuPathDB" id="FungiDB:B1J91_H10208g"/>
<feature type="compositionally biased region" description="Polar residues" evidence="2">
    <location>
        <begin position="427"/>
        <end position="460"/>
    </location>
</feature>
<dbReference type="InterPro" id="IPR011009">
    <property type="entry name" value="Kinase-like_dom_sf"/>
</dbReference>
<dbReference type="EMBL" id="LLZZ01000175">
    <property type="protein sequence ID" value="KTA96040.1"/>
    <property type="molecule type" value="Genomic_DNA"/>
</dbReference>
<dbReference type="AlphaFoldDB" id="A0A0W0C9H3"/>
<feature type="compositionally biased region" description="Polar residues" evidence="2">
    <location>
        <begin position="917"/>
        <end position="939"/>
    </location>
</feature>
<feature type="domain" description="Protein kinase" evidence="3">
    <location>
        <begin position="33"/>
        <end position="318"/>
    </location>
</feature>
<keyword evidence="4" id="KW-0418">Kinase</keyword>
<dbReference type="EMBL" id="LLZZ01000160">
    <property type="protein sequence ID" value="KTA97440.1"/>
    <property type="molecule type" value="Genomic_DNA"/>
</dbReference>
<feature type="compositionally biased region" description="Basic and acidic residues" evidence="2">
    <location>
        <begin position="940"/>
        <end position="964"/>
    </location>
</feature>
<dbReference type="PANTHER" id="PTHR22967:SF65">
    <property type="entry name" value="SERINE_THREONINE-PROTEIN KINASE AKL1"/>
    <property type="match status" value="1"/>
</dbReference>
<dbReference type="InterPro" id="IPR008271">
    <property type="entry name" value="Ser/Thr_kinase_AS"/>
</dbReference>
<feature type="compositionally biased region" description="Low complexity" evidence="2">
    <location>
        <begin position="967"/>
        <end position="982"/>
    </location>
</feature>
<feature type="region of interest" description="Disordered" evidence="2">
    <location>
        <begin position="507"/>
        <end position="551"/>
    </location>
</feature>
<dbReference type="VEuPathDB" id="FungiDB:CAGL0H10208g"/>
<feature type="region of interest" description="Disordered" evidence="2">
    <location>
        <begin position="422"/>
        <end position="480"/>
    </location>
</feature>
<feature type="region of interest" description="Disordered" evidence="2">
    <location>
        <begin position="838"/>
        <end position="1027"/>
    </location>
</feature>
<evidence type="ECO:0000259" key="3">
    <source>
        <dbReference type="PROSITE" id="PS50011"/>
    </source>
</evidence>
<feature type="region of interest" description="Disordered" evidence="2">
    <location>
        <begin position="765"/>
        <end position="788"/>
    </location>
</feature>
<dbReference type="PROSITE" id="PS50011">
    <property type="entry name" value="PROTEIN_KINASE_DOM"/>
    <property type="match status" value="1"/>
</dbReference>
<comment type="caution">
    <text evidence="4">The sequence shown here is derived from an EMBL/GenBank/DDBJ whole genome shotgun (WGS) entry which is preliminary data.</text>
</comment>
<dbReference type="Proteomes" id="UP000054886">
    <property type="component" value="Unassembled WGS sequence"/>
</dbReference>
<feature type="compositionally biased region" description="Low complexity" evidence="2">
    <location>
        <begin position="509"/>
        <end position="544"/>
    </location>
</feature>
<dbReference type="VEuPathDB" id="FungiDB:GWK60_H10175"/>
<evidence type="ECO:0000256" key="2">
    <source>
        <dbReference type="SAM" id="MobiDB-lite"/>
    </source>
</evidence>
<evidence type="ECO:0000313" key="6">
    <source>
        <dbReference type="Proteomes" id="UP000054886"/>
    </source>
</evidence>
<gene>
    <name evidence="5" type="ORF">AO440_002332</name>
    <name evidence="4" type="ORF">AO440_005438</name>
</gene>
<feature type="compositionally biased region" description="Polar residues" evidence="2">
    <location>
        <begin position="1"/>
        <end position="15"/>
    </location>
</feature>
<feature type="region of interest" description="Disordered" evidence="2">
    <location>
        <begin position="1"/>
        <end position="21"/>
    </location>
</feature>
<feature type="compositionally biased region" description="Basic and acidic residues" evidence="2">
    <location>
        <begin position="995"/>
        <end position="1007"/>
    </location>
</feature>
<organism evidence="4 6">
    <name type="scientific">Candida glabrata</name>
    <name type="common">Yeast</name>
    <name type="synonym">Torulopsis glabrata</name>
    <dbReference type="NCBI Taxonomy" id="5478"/>
    <lineage>
        <taxon>Eukaryota</taxon>
        <taxon>Fungi</taxon>
        <taxon>Dikarya</taxon>
        <taxon>Ascomycota</taxon>
        <taxon>Saccharomycotina</taxon>
        <taxon>Saccharomycetes</taxon>
        <taxon>Saccharomycetales</taxon>
        <taxon>Saccharomycetaceae</taxon>
        <taxon>Nakaseomyces</taxon>
    </lineage>
</organism>
<reference evidence="4 6" key="1">
    <citation type="submission" date="2015-10" db="EMBL/GenBank/DDBJ databases">
        <title>Draft genomes sequences of Candida glabrata isolates 1A, 1B, 2A, 2B, 3A and 3B.</title>
        <authorList>
            <person name="Haavelsrud O.E."/>
            <person name="Gaustad P."/>
        </authorList>
    </citation>
    <scope>NUCLEOTIDE SEQUENCE [LARGE SCALE GENOMIC DNA]</scope>
    <source>
        <strain evidence="4">910700640</strain>
    </source>
</reference>
<dbReference type="SUPFAM" id="SSF56112">
    <property type="entry name" value="Protein kinase-like (PK-like)"/>
    <property type="match status" value="1"/>
</dbReference>
<evidence type="ECO:0000256" key="1">
    <source>
        <dbReference type="ARBA" id="ARBA00022741"/>
    </source>
</evidence>
<dbReference type="Gene3D" id="1.10.510.10">
    <property type="entry name" value="Transferase(Phosphotransferase) domain 1"/>
    <property type="match status" value="1"/>
</dbReference>
<evidence type="ECO:0000313" key="5">
    <source>
        <dbReference type="EMBL" id="KTA97440.1"/>
    </source>
</evidence>
<dbReference type="GO" id="GO:0007015">
    <property type="term" value="P:actin filament organization"/>
    <property type="evidence" value="ECO:0007669"/>
    <property type="project" value="TreeGrafter"/>
</dbReference>
<dbReference type="PANTHER" id="PTHR22967">
    <property type="entry name" value="SERINE/THREONINE PROTEIN KINASE"/>
    <property type="match status" value="1"/>
</dbReference>
<keyword evidence="1" id="KW-0547">Nucleotide-binding</keyword>
<feature type="compositionally biased region" description="Polar residues" evidence="2">
    <location>
        <begin position="775"/>
        <end position="786"/>
    </location>
</feature>
<dbReference type="GO" id="GO:0005524">
    <property type="term" value="F:ATP binding"/>
    <property type="evidence" value="ECO:0007669"/>
    <property type="project" value="InterPro"/>
</dbReference>
<dbReference type="GO" id="GO:0000147">
    <property type="term" value="P:actin cortical patch assembly"/>
    <property type="evidence" value="ECO:0007669"/>
    <property type="project" value="TreeGrafter"/>
</dbReference>
<dbReference type="SMART" id="SM00220">
    <property type="entry name" value="S_TKc"/>
    <property type="match status" value="1"/>
</dbReference>
<dbReference type="PROSITE" id="PS00108">
    <property type="entry name" value="PROTEIN_KINASE_ST"/>
    <property type="match status" value="1"/>
</dbReference>
<dbReference type="GO" id="GO:0005737">
    <property type="term" value="C:cytoplasm"/>
    <property type="evidence" value="ECO:0007669"/>
    <property type="project" value="TreeGrafter"/>
</dbReference>
<sequence length="1027" mass="115891">MERPNSRSMTSLNSPNEEKYPNGQMISVGAHRVEIVSYLAEGGFAQIYVVKFVEYLNEFESLGSKSAITVGDIACLKRVIVNDEMGLNEMRNEVEVMKKLKSSPNIVQYFDSNASRRTDGKPGFEVLLLMELCPNKSLLDYMNQRLKTKLSESEILKIMYDVSIGISNMHYLDQPLIHRDIKIENVLVDANNNFKLCDMGSTSQCSPPMMSNQDIAMMTQNIYVHTTPQYRAPEMIDLYRYLPINEKSDIWALGIFLYKLLFYTTPFEITGQMAILHSKYDFPPNKYSSKIINLIIIMLAENPNLRPNIFQVVYHICSIMNLPVPIEDRYGLGPYNFDLYTKFQSKVQTIQNQINYLQNKVVSSKSKLSKEDGLVLDELYIKTFEMIPKIPNPRLSEKQPTLEIGLNSPSIQDQHLDVNNKRRSMHESINSRQASDNISQKSVRTSSNTIEKTFSQTSTKEFSKETDPESHDESGEPYFPSVNELNTYLDKEFKQQKAQDNVVKNQIINNSGGNMNSSNPERQKSISSFSSSGKSMKSSSHVPSAGFVGADATEGPKMVGYLKSQNHKSNNPFPFMAGDRQRSTESLNNKHNNYDANNTTAPVKGNYGGIQANNIPSQPKNFEYNNPVNDTNRIQDTGIGQSAGRPQNVSQFSNTKMNFVPGTNMSVNFDVTNPINQHNIPISQGVVNNSGVPSNQGFHNKVPLPNAGSNYIPFPPRPQMMQQSYEAPQKQMQKYDQVYHEQPSQQNAYINTTPQEVQNEQLLIDISPPRDIKRTSSPQKELSNVKTHAPQVLDLQLNEMDISEASIADSSNGNDVDSSLLSSESVDLDVTNRLKMHYPFGNQRQTKLAQKPIQSKVKDTDKQQKNGRRSLDLSVQEVHFNSEAGKNNLLHNKNTHRPGIKGSMSEESVEDTIKSLPPSNTLPRSQSSKVISQSTNARTSLDRQRQRHIEPRDSKSRSRSHGLEEYTSSNGSNSSINISTSNKFEMKRSFAKARQSLDLERARRDAMSRSNSGHETGKRKSLFSMFK</sequence>
<keyword evidence="4" id="KW-0808">Transferase</keyword>
<dbReference type="GO" id="GO:0004674">
    <property type="term" value="F:protein serine/threonine kinase activity"/>
    <property type="evidence" value="ECO:0007669"/>
    <property type="project" value="TreeGrafter"/>
</dbReference>
<dbReference type="VEuPathDB" id="FungiDB:GVI51_H10109"/>
<feature type="compositionally biased region" description="Basic and acidic residues" evidence="2">
    <location>
        <begin position="461"/>
        <end position="474"/>
    </location>
</feature>
<evidence type="ECO:0000313" key="4">
    <source>
        <dbReference type="EMBL" id="KTA96040.1"/>
    </source>
</evidence>
<dbReference type="Pfam" id="PF00069">
    <property type="entry name" value="Pkinase"/>
    <property type="match status" value="1"/>
</dbReference>
<dbReference type="InterPro" id="IPR000719">
    <property type="entry name" value="Prot_kinase_dom"/>
</dbReference>
<name>A0A0W0C9H3_CANGB</name>
<accession>A0A0W0C9H3</accession>
<protein>
    <submittedName>
        <fullName evidence="4">Actin-regulating kinase PRK1</fullName>
    </submittedName>
</protein>